<evidence type="ECO:0000256" key="3">
    <source>
        <dbReference type="ARBA" id="ARBA00023004"/>
    </source>
</evidence>
<keyword evidence="6" id="KW-0560">Oxidoreductase</keyword>
<feature type="transmembrane region" description="Helical" evidence="4">
    <location>
        <begin position="12"/>
        <end position="30"/>
    </location>
</feature>
<reference evidence="6" key="1">
    <citation type="submission" date="2018-06" db="EMBL/GenBank/DDBJ databases">
        <authorList>
            <person name="Zhirakovskaya E."/>
        </authorList>
    </citation>
    <scope>NUCLEOTIDE SEQUENCE</scope>
</reference>
<sequence>MSEGMTKTAARNIFFGGTIFFFLVFVSLTIQSHLYILDESTDVSTLTDSVERGKRVWEKNSCINCHTLFGEGAYFAPELGKVWIKFGGDEDPEAGREGLKAWMEAMPTGIEGRRQMPQFNLTDQEYEDLAAFFEWISRIDTQNWPPKPADE</sequence>
<dbReference type="EC" id="1.7.99.7" evidence="6"/>
<proteinExistence type="predicted"/>
<organism evidence="6">
    <name type="scientific">hydrothermal vent metagenome</name>
    <dbReference type="NCBI Taxonomy" id="652676"/>
    <lineage>
        <taxon>unclassified sequences</taxon>
        <taxon>metagenomes</taxon>
        <taxon>ecological metagenomes</taxon>
    </lineage>
</organism>
<evidence type="ECO:0000256" key="2">
    <source>
        <dbReference type="ARBA" id="ARBA00022723"/>
    </source>
</evidence>
<keyword evidence="4" id="KW-0812">Transmembrane</keyword>
<evidence type="ECO:0000259" key="5">
    <source>
        <dbReference type="PROSITE" id="PS51007"/>
    </source>
</evidence>
<dbReference type="SUPFAM" id="SSF46626">
    <property type="entry name" value="Cytochrome c"/>
    <property type="match status" value="1"/>
</dbReference>
<protein>
    <submittedName>
        <fullName evidence="6">Nitric-oxide reductase subunit C</fullName>
        <ecNumber evidence="6">1.7.99.7</ecNumber>
    </submittedName>
</protein>
<dbReference type="Pfam" id="PF00034">
    <property type="entry name" value="Cytochrom_C"/>
    <property type="match status" value="1"/>
</dbReference>
<keyword evidence="2" id="KW-0479">Metal-binding</keyword>
<dbReference type="EMBL" id="UOED01000132">
    <property type="protein sequence ID" value="VAV98991.1"/>
    <property type="molecule type" value="Genomic_DNA"/>
</dbReference>
<dbReference type="AlphaFoldDB" id="A0A3B0S7W2"/>
<feature type="domain" description="Cytochrome c" evidence="5">
    <location>
        <begin position="48"/>
        <end position="137"/>
    </location>
</feature>
<evidence type="ECO:0000256" key="1">
    <source>
        <dbReference type="ARBA" id="ARBA00022617"/>
    </source>
</evidence>
<gene>
    <name evidence="6" type="ORF">MNBD_ALPHA02-1422</name>
</gene>
<dbReference type="InterPro" id="IPR009056">
    <property type="entry name" value="Cyt_c-like_dom"/>
</dbReference>
<dbReference type="GO" id="GO:0046872">
    <property type="term" value="F:metal ion binding"/>
    <property type="evidence" value="ECO:0007669"/>
    <property type="project" value="UniProtKB-KW"/>
</dbReference>
<keyword evidence="4" id="KW-0472">Membrane</keyword>
<accession>A0A3B0S7W2</accession>
<dbReference type="GO" id="GO:0009055">
    <property type="term" value="F:electron transfer activity"/>
    <property type="evidence" value="ECO:0007669"/>
    <property type="project" value="InterPro"/>
</dbReference>
<evidence type="ECO:0000313" key="6">
    <source>
        <dbReference type="EMBL" id="VAV98991.1"/>
    </source>
</evidence>
<dbReference type="GO" id="GO:0020037">
    <property type="term" value="F:heme binding"/>
    <property type="evidence" value="ECO:0007669"/>
    <property type="project" value="InterPro"/>
</dbReference>
<dbReference type="GO" id="GO:0016491">
    <property type="term" value="F:oxidoreductase activity"/>
    <property type="evidence" value="ECO:0007669"/>
    <property type="project" value="UniProtKB-KW"/>
</dbReference>
<keyword evidence="4" id="KW-1133">Transmembrane helix</keyword>
<dbReference type="InterPro" id="IPR036909">
    <property type="entry name" value="Cyt_c-like_dom_sf"/>
</dbReference>
<name>A0A3B0S7W2_9ZZZZ</name>
<keyword evidence="1" id="KW-0349">Heme</keyword>
<evidence type="ECO:0000256" key="4">
    <source>
        <dbReference type="SAM" id="Phobius"/>
    </source>
</evidence>
<dbReference type="PROSITE" id="PS51007">
    <property type="entry name" value="CYTC"/>
    <property type="match status" value="1"/>
</dbReference>
<keyword evidence="3" id="KW-0408">Iron</keyword>
<dbReference type="Gene3D" id="1.10.760.10">
    <property type="entry name" value="Cytochrome c-like domain"/>
    <property type="match status" value="1"/>
</dbReference>